<dbReference type="Gene3D" id="1.10.101.10">
    <property type="entry name" value="PGBD-like superfamily/PGBD"/>
    <property type="match status" value="2"/>
</dbReference>
<dbReference type="PANTHER" id="PTHR41533:SF1">
    <property type="entry name" value="L,D-TRANSPEPTIDASE YCBB-RELATED"/>
    <property type="match status" value="1"/>
</dbReference>
<evidence type="ECO:0000313" key="5">
    <source>
        <dbReference type="Proteomes" id="UP000422764"/>
    </source>
</evidence>
<reference evidence="4 5" key="1">
    <citation type="submission" date="2019-12" db="EMBL/GenBank/DDBJ databases">
        <title>Genome sequenceing of Clostridium bovifaecis.</title>
        <authorList>
            <person name="Yao Y."/>
        </authorList>
    </citation>
    <scope>NUCLEOTIDE SEQUENCE [LARGE SCALE GENOMIC DNA]</scope>
    <source>
        <strain evidence="4 5">BXX</strain>
    </source>
</reference>
<feature type="signal peptide" evidence="2">
    <location>
        <begin position="1"/>
        <end position="22"/>
    </location>
</feature>
<evidence type="ECO:0000313" key="4">
    <source>
        <dbReference type="EMBL" id="QGU96177.1"/>
    </source>
</evidence>
<accession>A0A6I6F6T7</accession>
<proteinExistence type="predicted"/>
<evidence type="ECO:0000259" key="3">
    <source>
        <dbReference type="Pfam" id="PF01471"/>
    </source>
</evidence>
<dbReference type="EMBL" id="CP046522">
    <property type="protein sequence ID" value="QGU96177.1"/>
    <property type="molecule type" value="Genomic_DNA"/>
</dbReference>
<protein>
    <recommendedName>
        <fullName evidence="3">Peptidoglycan binding-like domain-containing protein</fullName>
    </recommendedName>
</protein>
<dbReference type="InterPro" id="IPR052905">
    <property type="entry name" value="LD-transpeptidase_YkuD-like"/>
</dbReference>
<feature type="chain" id="PRO_5026050846" description="Peptidoglycan binding-like domain-containing protein" evidence="2">
    <location>
        <begin position="23"/>
        <end position="692"/>
    </location>
</feature>
<dbReference type="Pfam" id="PF01471">
    <property type="entry name" value="PG_binding_1"/>
    <property type="match status" value="2"/>
</dbReference>
<feature type="domain" description="Peptidoglycan binding-like" evidence="3">
    <location>
        <begin position="83"/>
        <end position="138"/>
    </location>
</feature>
<feature type="domain" description="Peptidoglycan binding-like" evidence="3">
    <location>
        <begin position="156"/>
        <end position="211"/>
    </location>
</feature>
<dbReference type="InterPro" id="IPR036365">
    <property type="entry name" value="PGBD-like_sf"/>
</dbReference>
<dbReference type="SUPFAM" id="SSF47090">
    <property type="entry name" value="PGBD-like"/>
    <property type="match status" value="2"/>
</dbReference>
<gene>
    <name evidence="4" type="ORF">GOM49_14685</name>
</gene>
<keyword evidence="5" id="KW-1185">Reference proteome</keyword>
<sequence>MKKTLATVACALAMIMSLPVIADNSRLGQVGVDVVSAATGDAVKPAQTTPKPGNTTKKPITSKVSTTSNTSTEVKRLLTIGSSGSDVKLLQTMLNNNGYKLKADGIFGKQTLDAVKSYQSKNGLTADGIVGPKTLAKLSPAKPAISINRLLKVGSRGSDVELLQTMLNKNGYKLNVDGIFGKLTLDAVKNYQSKNALTTDGIVGPKTLAKLNAAKVTTTTPSKTETSSAAVGKTSIKIGRAEFAAHGTKCFTVAVVAMAGDKIVGASIDDYQFISTDVAIGVPNSDADFGKNYRDSKVALASKRTNTKYYSEHMKEEAGATTPIDKSYDSIQTYVKGKTIAQLEATLSKNTKEQMVDAVSGATLADTHGYISAIVAAAKNTKENSSIQIDTKELDKLKMGRVEYAAHGTKCFTVAVSAVIGDKVVAASIDDYQFISKDLVTGVPNSDADFGKNYKDPNIVLASKRTNTKYYSEHMKEEAGATTPIDKSYDAIQAYVSGKTIAQLEATLSKNTKEQMVDAVSGATLADTYGYTSAIVAAAKAANKVEVPEVDAVTTASTVNRADALTKALSKDGTWIVATLGDITVDKEIVVEGEFYNKNDKSKGIYRKLAPYTQDEKHNVLERFTITVPKMTIRSENFKIQAGVVKGDIYVEAKGFTLTKDATIDGSIYYTSEDLQKTAIVEGKVTGKQEVK</sequence>
<organism evidence="4 5">
    <name type="scientific">Clostridium bovifaecis</name>
    <dbReference type="NCBI Taxonomy" id="2184719"/>
    <lineage>
        <taxon>Bacteria</taxon>
        <taxon>Bacillati</taxon>
        <taxon>Bacillota</taxon>
        <taxon>Clostridia</taxon>
        <taxon>Eubacteriales</taxon>
        <taxon>Clostridiaceae</taxon>
        <taxon>Clostridium</taxon>
    </lineage>
</organism>
<dbReference type="AlphaFoldDB" id="A0A6I6F6T7"/>
<name>A0A6I6F6T7_9CLOT</name>
<dbReference type="PANTHER" id="PTHR41533">
    <property type="entry name" value="L,D-TRANSPEPTIDASE HI_1667-RELATED"/>
    <property type="match status" value="1"/>
</dbReference>
<feature type="compositionally biased region" description="Low complexity" evidence="1">
    <location>
        <begin position="48"/>
        <end position="68"/>
    </location>
</feature>
<keyword evidence="2" id="KW-0732">Signal</keyword>
<evidence type="ECO:0000256" key="1">
    <source>
        <dbReference type="SAM" id="MobiDB-lite"/>
    </source>
</evidence>
<dbReference type="InterPro" id="IPR036366">
    <property type="entry name" value="PGBDSf"/>
</dbReference>
<dbReference type="Proteomes" id="UP000422764">
    <property type="component" value="Chromosome"/>
</dbReference>
<feature type="region of interest" description="Disordered" evidence="1">
    <location>
        <begin position="43"/>
        <end position="68"/>
    </location>
</feature>
<dbReference type="InterPro" id="IPR002477">
    <property type="entry name" value="Peptidoglycan-bd-like"/>
</dbReference>
<evidence type="ECO:0000256" key="2">
    <source>
        <dbReference type="SAM" id="SignalP"/>
    </source>
</evidence>